<keyword evidence="4" id="KW-0436">Ligase</keyword>
<dbReference type="Proteomes" id="UP000028702">
    <property type="component" value="Unassembled WGS sequence"/>
</dbReference>
<proteinExistence type="predicted"/>
<accession>A0A081B9D4</accession>
<dbReference type="InterPro" id="IPR005479">
    <property type="entry name" value="CPAse_ATP-bd"/>
</dbReference>
<name>A0A081B9D4_9HYPH</name>
<feature type="domain" description="ATP-grasp" evidence="11">
    <location>
        <begin position="118"/>
        <end position="320"/>
    </location>
</feature>
<dbReference type="SMART" id="SM00878">
    <property type="entry name" value="Biotin_carb_C"/>
    <property type="match status" value="1"/>
</dbReference>
<dbReference type="InterPro" id="IPR029045">
    <property type="entry name" value="ClpP/crotonase-like_dom_sf"/>
</dbReference>
<dbReference type="EMBL" id="BBIO01000004">
    <property type="protein sequence ID" value="GAK44652.1"/>
    <property type="molecule type" value="Genomic_DNA"/>
</dbReference>
<evidence type="ECO:0000256" key="4">
    <source>
        <dbReference type="ARBA" id="ARBA00022598"/>
    </source>
</evidence>
<dbReference type="Pfam" id="PF00364">
    <property type="entry name" value="Biotin_lipoyl"/>
    <property type="match status" value="1"/>
</dbReference>
<dbReference type="CDD" id="cd06850">
    <property type="entry name" value="biotinyl_domain"/>
    <property type="match status" value="1"/>
</dbReference>
<evidence type="ECO:0000256" key="6">
    <source>
        <dbReference type="ARBA" id="ARBA00022840"/>
    </source>
</evidence>
<dbReference type="RefSeq" id="WP_045444247.1">
    <property type="nucleotide sequence ID" value="NZ_BBIO01000004.1"/>
</dbReference>
<evidence type="ECO:0000259" key="11">
    <source>
        <dbReference type="PROSITE" id="PS50975"/>
    </source>
</evidence>
<dbReference type="Pfam" id="PF01039">
    <property type="entry name" value="Carboxyl_trans"/>
    <property type="match status" value="1"/>
</dbReference>
<dbReference type="eggNOG" id="COG0439">
    <property type="taxonomic scope" value="Bacteria"/>
</dbReference>
<dbReference type="InterPro" id="IPR001882">
    <property type="entry name" value="Biotin_BS"/>
</dbReference>
<dbReference type="InterPro" id="IPR011761">
    <property type="entry name" value="ATP-grasp"/>
</dbReference>
<keyword evidence="8" id="KW-0511">Multifunctional enzyme</keyword>
<dbReference type="InterPro" id="IPR013815">
    <property type="entry name" value="ATP_grasp_subdomain_1"/>
</dbReference>
<keyword evidence="7" id="KW-0092">Biotin</keyword>
<dbReference type="GO" id="GO:0003989">
    <property type="term" value="F:acetyl-CoA carboxylase activity"/>
    <property type="evidence" value="ECO:0007669"/>
    <property type="project" value="UniProtKB-EC"/>
</dbReference>
<comment type="cofactor">
    <cofactor evidence="1">
        <name>biotin</name>
        <dbReference type="ChEBI" id="CHEBI:57586"/>
    </cofactor>
</comment>
<dbReference type="InterPro" id="IPR011762">
    <property type="entry name" value="COA_CT_N"/>
</dbReference>
<dbReference type="SUPFAM" id="SSF51246">
    <property type="entry name" value="Rudiment single hybrid motif"/>
    <property type="match status" value="1"/>
</dbReference>
<evidence type="ECO:0000313" key="15">
    <source>
        <dbReference type="EMBL" id="GAK44652.1"/>
    </source>
</evidence>
<dbReference type="SUPFAM" id="SSF56059">
    <property type="entry name" value="Glutathione synthetase ATP-binding domain-like"/>
    <property type="match status" value="1"/>
</dbReference>
<dbReference type="FunFam" id="2.40.50.100:FF:000003">
    <property type="entry name" value="Acetyl-CoA carboxylase biotin carboxyl carrier protein"/>
    <property type="match status" value="1"/>
</dbReference>
<protein>
    <recommendedName>
        <fullName evidence="3">acetyl-CoA carboxylase</fullName>
        <ecNumber evidence="3">6.4.1.2</ecNumber>
    </recommendedName>
</protein>
<dbReference type="PROSITE" id="PS00867">
    <property type="entry name" value="CPSASE_2"/>
    <property type="match status" value="1"/>
</dbReference>
<dbReference type="PANTHER" id="PTHR48095">
    <property type="entry name" value="PYRUVATE CARBOXYLASE SUBUNIT A"/>
    <property type="match status" value="1"/>
</dbReference>
<comment type="caution">
    <text evidence="15">The sequence shown here is derived from an EMBL/GenBank/DDBJ whole genome shotgun (WGS) entry which is preliminary data.</text>
</comment>
<dbReference type="Pfam" id="PF02786">
    <property type="entry name" value="CPSase_L_D2"/>
    <property type="match status" value="1"/>
</dbReference>
<dbReference type="InterPro" id="IPR034733">
    <property type="entry name" value="AcCoA_carboxyl_beta"/>
</dbReference>
<dbReference type="InterPro" id="IPR005482">
    <property type="entry name" value="Biotin_COase_C"/>
</dbReference>
<evidence type="ECO:0000259" key="13">
    <source>
        <dbReference type="PROSITE" id="PS50980"/>
    </source>
</evidence>
<keyword evidence="5 9" id="KW-0547">Nucleotide-binding</keyword>
<dbReference type="eggNOG" id="COG4770">
    <property type="taxonomic scope" value="Bacteria"/>
</dbReference>
<organism evidence="15 16">
    <name type="scientific">Tepidicaulis marinus</name>
    <dbReference type="NCBI Taxonomy" id="1333998"/>
    <lineage>
        <taxon>Bacteria</taxon>
        <taxon>Pseudomonadati</taxon>
        <taxon>Pseudomonadota</taxon>
        <taxon>Alphaproteobacteria</taxon>
        <taxon>Hyphomicrobiales</taxon>
        <taxon>Parvibaculaceae</taxon>
        <taxon>Tepidicaulis</taxon>
    </lineage>
</organism>
<dbReference type="InterPro" id="IPR011763">
    <property type="entry name" value="COA_CT_C"/>
</dbReference>
<dbReference type="PROSITE" id="PS50979">
    <property type="entry name" value="BC"/>
    <property type="match status" value="1"/>
</dbReference>
<dbReference type="PROSITE" id="PS00188">
    <property type="entry name" value="BIOTIN"/>
    <property type="match status" value="1"/>
</dbReference>
<evidence type="ECO:0000256" key="1">
    <source>
        <dbReference type="ARBA" id="ARBA00001953"/>
    </source>
</evidence>
<dbReference type="UniPathway" id="UPA00655">
    <property type="reaction ID" value="UER00711"/>
</dbReference>
<gene>
    <name evidence="15" type="ORF">M2A_1151</name>
</gene>
<dbReference type="PROSITE" id="PS50989">
    <property type="entry name" value="COA_CT_CTER"/>
    <property type="match status" value="1"/>
</dbReference>
<dbReference type="PANTHER" id="PTHR48095:SF5">
    <property type="entry name" value="BLL7292 PROTEIN"/>
    <property type="match status" value="1"/>
</dbReference>
<feature type="domain" description="Biotin carboxylation" evidence="12">
    <location>
        <begin position="1"/>
        <end position="455"/>
    </location>
</feature>
<dbReference type="SUPFAM" id="SSF52096">
    <property type="entry name" value="ClpP/crotonase"/>
    <property type="match status" value="2"/>
</dbReference>
<dbReference type="FunFam" id="3.40.50.20:FF:000010">
    <property type="entry name" value="Propionyl-CoA carboxylase subunit alpha"/>
    <property type="match status" value="1"/>
</dbReference>
<sequence>MKSVLIANRGEIAIRIARAAAELGLRTVAVYAEDDARALHVRVCDEAAALSGEGAGAYLDIAQIVAEAKKMGCDAIHPGYGFLSENAAFARACAKEDITFVGPSPEALSLFGDKAAARALAEKEGVPLFPGTKGAASLEEARAFLEAQGKGGAIMLKALAGGGGRGMRAVTDAGDLAEAYERCRSEAKAAFGNDAVYAEKLIRKARHIEIQIVGDGATVIDLGERECTLQRRNQKLVEIAPSPSLDPALREALCAAARKLAGAASYKGLGTFEFLIDAEAKDPLKSFAFMEANPRLQVEHTVTEEVTGIDLVKTQLRIAAGASLDEVGLGAPPAPRGYAVQLRINMEKMTERGEAMPAGGTLSAFAPPSGPGIRVDTFGYAGYRTSPHYDSLLAKLIAYSPAPDYSEALGRAYRALGEFQIEGAATNKAFLQNLLARAEVKANDVYTGFIADHAAELVREAEHRALYFTANENGAAAHAAHAVEGPAGTEPVSSTMQGKVISVDVAEGEHIAKGQQIAVLEAMKMEHTIKAPISGTVRKIAAVPNATVMDGEAILFIEESEGADAAEVAEEEVDLDYIRPDLAHVIERHALGLDENRPDAVARRRKRNQRTVRENIAHLCDEGSLIEYGALALAAQRRRRSMEDLLKMSPADGLVSGIGTVNGDLFGEEKARAMVMGYDFTVFAGTQGAMNHKKMDRMLFLAEEQKLPVVLLAEGGGGRPGDTDVAGVAGLDTPSFLTFAKLSGKVPLVGVTSGRCFAGNAALLGCCDVIIATADSNIGMGGPAMIEGGGLGVYAPEDVGPYDVQRKNGVIDVAVKDEAEAIEACKKYLSYFQGPASDWDAEDQRKLRHVIPENRLRAYDVNNVIAGLVDKGSVLELRKDFGIGIKTALVRVEGRPMGLMANNPFHLGGAIDADAGDKAARFMQLCDAFGLPILSLCDTPGFMVGPEIEKTAQVRHVSRMFVTAANVRVPVFAVVLRKGYGLGAQAMTGGSFHAPFFNISWPTGEFGGMGLEGAVRLGYRREMEAIEDPDEREAFFQKMVAKYYENGKATNMASFLEIDAVIDPAETRHWIARGLKSLPPMEPGLKGRAFIDTW</sequence>
<dbReference type="GO" id="GO:2001295">
    <property type="term" value="P:malonyl-CoA biosynthetic process"/>
    <property type="evidence" value="ECO:0007669"/>
    <property type="project" value="UniProtKB-UniPathway"/>
</dbReference>
<dbReference type="Gene3D" id="3.30.470.20">
    <property type="entry name" value="ATP-grasp fold, B domain"/>
    <property type="match status" value="1"/>
</dbReference>
<dbReference type="InterPro" id="IPR000089">
    <property type="entry name" value="Biotin_lipoyl"/>
</dbReference>
<dbReference type="Gene3D" id="3.90.226.10">
    <property type="entry name" value="2-enoyl-CoA Hydratase, Chain A, domain 1"/>
    <property type="match status" value="2"/>
</dbReference>
<dbReference type="InterPro" id="IPR011054">
    <property type="entry name" value="Rudment_hybrid_motif"/>
</dbReference>
<dbReference type="Pfam" id="PF02785">
    <property type="entry name" value="Biotin_carb_C"/>
    <property type="match status" value="1"/>
</dbReference>
<dbReference type="AlphaFoldDB" id="A0A081B9D4"/>
<dbReference type="InterPro" id="IPR051602">
    <property type="entry name" value="ACC_Biotin_Carboxylase"/>
</dbReference>
<evidence type="ECO:0000259" key="10">
    <source>
        <dbReference type="PROSITE" id="PS50968"/>
    </source>
</evidence>
<feature type="domain" description="Lipoyl-binding" evidence="10">
    <location>
        <begin position="481"/>
        <end position="558"/>
    </location>
</feature>
<dbReference type="PROSITE" id="PS50980">
    <property type="entry name" value="COA_CT_NTER"/>
    <property type="match status" value="1"/>
</dbReference>
<dbReference type="SUPFAM" id="SSF52440">
    <property type="entry name" value="PreATP-grasp domain"/>
    <property type="match status" value="1"/>
</dbReference>
<dbReference type="Gene3D" id="3.40.50.20">
    <property type="match status" value="1"/>
</dbReference>
<feature type="domain" description="CoA carboxyltransferase N-terminal" evidence="13">
    <location>
        <begin position="575"/>
        <end position="844"/>
    </location>
</feature>
<dbReference type="Pfam" id="PF00289">
    <property type="entry name" value="Biotin_carb_N"/>
    <property type="match status" value="1"/>
</dbReference>
<comment type="pathway">
    <text evidence="2">Lipid metabolism; malonyl-CoA biosynthesis; malonyl-CoA from acetyl-CoA: step 1/1.</text>
</comment>
<keyword evidence="16" id="KW-1185">Reference proteome</keyword>
<dbReference type="GO" id="GO:0046872">
    <property type="term" value="F:metal ion binding"/>
    <property type="evidence" value="ECO:0007669"/>
    <property type="project" value="InterPro"/>
</dbReference>
<dbReference type="InterPro" id="IPR011053">
    <property type="entry name" value="Single_hybrid_motif"/>
</dbReference>
<evidence type="ECO:0000256" key="5">
    <source>
        <dbReference type="ARBA" id="ARBA00022741"/>
    </source>
</evidence>
<evidence type="ECO:0000313" key="16">
    <source>
        <dbReference type="Proteomes" id="UP000028702"/>
    </source>
</evidence>
<evidence type="ECO:0000256" key="9">
    <source>
        <dbReference type="PROSITE-ProRule" id="PRU00409"/>
    </source>
</evidence>
<evidence type="ECO:0000256" key="8">
    <source>
        <dbReference type="ARBA" id="ARBA00023268"/>
    </source>
</evidence>
<dbReference type="Gene3D" id="3.30.1490.20">
    <property type="entry name" value="ATP-grasp fold, A domain"/>
    <property type="match status" value="1"/>
</dbReference>
<dbReference type="InterPro" id="IPR011764">
    <property type="entry name" value="Biotin_carboxylation_dom"/>
</dbReference>
<evidence type="ECO:0000259" key="12">
    <source>
        <dbReference type="PROSITE" id="PS50979"/>
    </source>
</evidence>
<dbReference type="Gene3D" id="2.40.50.100">
    <property type="match status" value="1"/>
</dbReference>
<feature type="domain" description="CoA carboxyltransferase C-terminal" evidence="14">
    <location>
        <begin position="836"/>
        <end position="1077"/>
    </location>
</feature>
<dbReference type="PROSITE" id="PS50975">
    <property type="entry name" value="ATP_GRASP"/>
    <property type="match status" value="1"/>
</dbReference>
<dbReference type="GO" id="GO:0005524">
    <property type="term" value="F:ATP binding"/>
    <property type="evidence" value="ECO:0007669"/>
    <property type="project" value="UniProtKB-UniRule"/>
</dbReference>
<dbReference type="EC" id="6.4.1.2" evidence="3"/>
<evidence type="ECO:0000256" key="2">
    <source>
        <dbReference type="ARBA" id="ARBA00004956"/>
    </source>
</evidence>
<reference evidence="15 16" key="1">
    <citation type="submission" date="2014-07" db="EMBL/GenBank/DDBJ databases">
        <title>Tepidicaulis marinum gen. nov., sp. nov., a novel marine bacterium denitrifying nitrate to nitrous oxide strictly under microaerobic conditions.</title>
        <authorList>
            <person name="Takeuchi M."/>
            <person name="Yamagishi T."/>
            <person name="Kamagata Y."/>
            <person name="Oshima K."/>
            <person name="Hattori M."/>
            <person name="Katayama T."/>
            <person name="Hanada S."/>
            <person name="Tamaki H."/>
            <person name="Marumo K."/>
            <person name="Maeda H."/>
            <person name="Nedachi M."/>
            <person name="Iwasaki W."/>
            <person name="Suwa Y."/>
            <person name="Sakata S."/>
        </authorList>
    </citation>
    <scope>NUCLEOTIDE SEQUENCE [LARGE SCALE GENOMIC DNA]</scope>
    <source>
        <strain evidence="15 16">MA2</strain>
    </source>
</reference>
<evidence type="ECO:0000256" key="7">
    <source>
        <dbReference type="ARBA" id="ARBA00023267"/>
    </source>
</evidence>
<dbReference type="STRING" id="1333998.M2A_1151"/>
<dbReference type="InterPro" id="IPR016185">
    <property type="entry name" value="PreATP-grasp_dom_sf"/>
</dbReference>
<dbReference type="SUPFAM" id="SSF51230">
    <property type="entry name" value="Single hybrid motif"/>
    <property type="match status" value="1"/>
</dbReference>
<dbReference type="eggNOG" id="COG4799">
    <property type="taxonomic scope" value="Bacteria"/>
</dbReference>
<evidence type="ECO:0000259" key="14">
    <source>
        <dbReference type="PROSITE" id="PS50989"/>
    </source>
</evidence>
<dbReference type="PROSITE" id="PS50968">
    <property type="entry name" value="BIOTINYL_LIPOYL"/>
    <property type="match status" value="1"/>
</dbReference>
<evidence type="ECO:0000256" key="3">
    <source>
        <dbReference type="ARBA" id="ARBA00013058"/>
    </source>
</evidence>
<keyword evidence="6 9" id="KW-0067">ATP-binding</keyword>
<dbReference type="InterPro" id="IPR005481">
    <property type="entry name" value="BC-like_N"/>
</dbReference>